<dbReference type="GO" id="GO:0060271">
    <property type="term" value="P:cilium assembly"/>
    <property type="evidence" value="ECO:0007669"/>
    <property type="project" value="TreeGrafter"/>
</dbReference>
<protein>
    <submittedName>
        <fullName evidence="7">Meckel syndrome type 1 protein</fullName>
    </submittedName>
</protein>
<name>A0AAJ7X7Y6_PETMA</name>
<accession>A0AAJ7X7Y6</accession>
<evidence type="ECO:0000256" key="5">
    <source>
        <dbReference type="ARBA" id="ARBA00023273"/>
    </source>
</evidence>
<keyword evidence="5" id="KW-0966">Cell projection</keyword>
<keyword evidence="2" id="KW-0963">Cytoplasm</keyword>
<evidence type="ECO:0000256" key="4">
    <source>
        <dbReference type="ARBA" id="ARBA00023212"/>
    </source>
</evidence>
<dbReference type="PANTHER" id="PTHR12968:SF4">
    <property type="entry name" value="TECTONIC-LIKE COMPLEX MEMBER MKS1"/>
    <property type="match status" value="1"/>
</dbReference>
<dbReference type="Proteomes" id="UP001318040">
    <property type="component" value="Chromosome 38"/>
</dbReference>
<evidence type="ECO:0000256" key="2">
    <source>
        <dbReference type="ARBA" id="ARBA00022490"/>
    </source>
</evidence>
<keyword evidence="6" id="KW-1185">Reference proteome</keyword>
<dbReference type="AlphaFoldDB" id="A0AAJ7X7Y6"/>
<reference evidence="7" key="1">
    <citation type="submission" date="2025-08" db="UniProtKB">
        <authorList>
            <consortium name="RefSeq"/>
        </authorList>
    </citation>
    <scope>IDENTIFICATION</scope>
    <source>
        <tissue evidence="7">Sperm</tissue>
    </source>
</reference>
<dbReference type="Pfam" id="PF07162">
    <property type="entry name" value="B9-C2"/>
    <property type="match status" value="1"/>
</dbReference>
<keyword evidence="3" id="KW-0970">Cilium biogenesis/degradation</keyword>
<evidence type="ECO:0000256" key="3">
    <source>
        <dbReference type="ARBA" id="ARBA00022794"/>
    </source>
</evidence>
<dbReference type="KEGG" id="pmrn:116950074"/>
<evidence type="ECO:0000313" key="7">
    <source>
        <dbReference type="RefSeq" id="XP_032823388.1"/>
    </source>
</evidence>
<gene>
    <name evidence="7" type="primary">MKS1</name>
</gene>
<sequence length="565" mass="64644">MEAFNVDTGEAVYRSSDPVKNFKLRIRLSKVTSASGLAKHVRDEELARGAGGDGIMEMQSLAARAPGGVTGMKSDDEEEVVTVSLQEKLFSQHEYDLYINDASCLSPLDRQYHLEILKLEKAGGRKNKRIFTYTDSDRFTNIQEQTGGYGVGESSFLSERMAMVRKRRQDRRYMEGLIPKSQIITWEPTDDFKRHNHVISTPVQTMYIMADLGPHGRLGQEENEVVLCTVKVVGNGVITIKPDFSGCKGPYRIEVDAERREVWKYTLDHASNPIRPNEREREQRMYRDLYTRHTEYLTSLVGSEFEMPPPGILRLVVNGEIVSAKDFEYDNLSVRMFVEMPTNWSSNPNEQLFWVTHTCATKSKNKNNVAHFSFPFSFEAFFKKEDESDVSLPHWPTLYMEVVSVDFWHRYRTEGYSYLLIPSMPGYSEVVCQAWRPVQPGLTSELRRFFIGGFNELEDPTYVAIPSTFQGDKLSRYGFKTETTGSITVKLHCIQQSRAFQDTNNSKQRMWSVLDQLGGYSQQSAIHNVLEAFQRARQRMQASRDTLPTNLITNLQAMTTADSTT</sequence>
<dbReference type="InterPro" id="IPR010796">
    <property type="entry name" value="C2_B9-type_dom"/>
</dbReference>
<comment type="subcellular location">
    <subcellularLocation>
        <location evidence="1">Cytoplasm</location>
        <location evidence="1">Cytoskeleton</location>
        <location evidence="1">Cilium basal body</location>
    </subcellularLocation>
</comment>
<evidence type="ECO:0000313" key="6">
    <source>
        <dbReference type="Proteomes" id="UP001318040"/>
    </source>
</evidence>
<dbReference type="RefSeq" id="XP_032823388.1">
    <property type="nucleotide sequence ID" value="XM_032967497.1"/>
</dbReference>
<keyword evidence="4" id="KW-0206">Cytoskeleton</keyword>
<dbReference type="PANTHER" id="PTHR12968">
    <property type="entry name" value="B9 DOMAIN-CONTAINING"/>
    <property type="match status" value="1"/>
</dbReference>
<proteinExistence type="predicted"/>
<dbReference type="PROSITE" id="PS51381">
    <property type="entry name" value="C2_B9"/>
    <property type="match status" value="1"/>
</dbReference>
<evidence type="ECO:0000256" key="1">
    <source>
        <dbReference type="ARBA" id="ARBA00004120"/>
    </source>
</evidence>
<dbReference type="CTD" id="54903"/>
<organism evidence="6 7">
    <name type="scientific">Petromyzon marinus</name>
    <name type="common">Sea lamprey</name>
    <dbReference type="NCBI Taxonomy" id="7757"/>
    <lineage>
        <taxon>Eukaryota</taxon>
        <taxon>Metazoa</taxon>
        <taxon>Chordata</taxon>
        <taxon>Craniata</taxon>
        <taxon>Vertebrata</taxon>
        <taxon>Cyclostomata</taxon>
        <taxon>Hyperoartia</taxon>
        <taxon>Petromyzontiformes</taxon>
        <taxon>Petromyzontidae</taxon>
        <taxon>Petromyzon</taxon>
    </lineage>
</organism>
<dbReference type="GO" id="GO:0036038">
    <property type="term" value="C:MKS complex"/>
    <property type="evidence" value="ECO:0007669"/>
    <property type="project" value="TreeGrafter"/>
</dbReference>